<evidence type="ECO:0000313" key="2">
    <source>
        <dbReference type="Proteomes" id="UP000031737"/>
    </source>
</evidence>
<evidence type="ECO:0000313" key="1">
    <source>
        <dbReference type="EMBL" id="ESL11471.1"/>
    </source>
</evidence>
<reference evidence="1 2" key="1">
    <citation type="submission" date="2013-07" db="EMBL/GenBank/DDBJ databases">
        <authorList>
            <person name="Stoco P.H."/>
            <person name="Wagner G."/>
            <person name="Gerber A."/>
            <person name="Zaha A."/>
            <person name="Thompson C."/>
            <person name="Bartholomeu D.C."/>
            <person name="Luckemeyer D.D."/>
            <person name="Bahia D."/>
            <person name="Loreto E."/>
            <person name="Prestes E.B."/>
            <person name="Lima F.M."/>
            <person name="Rodrigues-Luiz G."/>
            <person name="Vallejo G.A."/>
            <person name="Filho J.F."/>
            <person name="Monteiro K.M."/>
            <person name="Tyler K.M."/>
            <person name="de Almeida L.G."/>
            <person name="Ortiz M.F."/>
            <person name="Siervo M.A."/>
            <person name="de Moraes M.H."/>
            <person name="Cunha O.L."/>
            <person name="Mendonca-Neto R."/>
            <person name="Silva R."/>
            <person name="Teixeira S.M."/>
            <person name="Murta S.M."/>
            <person name="Sincero T.C."/>
            <person name="Mendes T.A."/>
            <person name="Urmenyi T.P."/>
            <person name="Silva V.G."/>
            <person name="da Rocha W.D."/>
            <person name="Andersson B."/>
            <person name="Romanha A.J."/>
            <person name="Steindel M."/>
            <person name="de Vasconcelos A.T."/>
            <person name="Grisard E.C."/>
        </authorList>
    </citation>
    <scope>NUCLEOTIDE SEQUENCE [LARGE SCALE GENOMIC DNA]</scope>
    <source>
        <strain evidence="1 2">SC58</strain>
    </source>
</reference>
<comment type="caution">
    <text evidence="1">The sequence shown here is derived from an EMBL/GenBank/DDBJ whole genome shotgun (WGS) entry which is preliminary data.</text>
</comment>
<dbReference type="EMBL" id="AUPL01000777">
    <property type="protein sequence ID" value="ESL11471.1"/>
    <property type="molecule type" value="Genomic_DNA"/>
</dbReference>
<dbReference type="Proteomes" id="UP000031737">
    <property type="component" value="Unassembled WGS sequence"/>
</dbReference>
<organism evidence="1 2">
    <name type="scientific">Trypanosoma rangeli SC58</name>
    <dbReference type="NCBI Taxonomy" id="429131"/>
    <lineage>
        <taxon>Eukaryota</taxon>
        <taxon>Discoba</taxon>
        <taxon>Euglenozoa</taxon>
        <taxon>Kinetoplastea</taxon>
        <taxon>Metakinetoplastina</taxon>
        <taxon>Trypanosomatida</taxon>
        <taxon>Trypanosomatidae</taxon>
        <taxon>Trypanosoma</taxon>
        <taxon>Herpetosoma</taxon>
    </lineage>
</organism>
<sequence>MADTTQRRLSHSSTESLCSPTFLAYPGDSCLLYTEVLPNEHADTAQNRASKEQTLSTTNTMTEEPNMTLLQGAIARAGRACRERLRLRNSPISRHLMTREMTAMTDGGTLLTHDPVATHQDDRILVLAPDTESSSFLNFCAWGESVESREDSASYQTPALRRESPLNPQELMVLAVPHASDFFAASSSNAQNRFCVACGMTEDSSNLNSNANQSTSRTDNLLMADRSLNTPNMGGDLYLHTGGLHSFGGTQGAAGTFRQRSPTRTFGASPTSHGTVSGISGNAAEYSLTPLFSNNLDNNFVGEKAFLLSSCQEQIPPFRKPFDVTPLFERADYVLENAKMPLVPVLPSSLSDSEEVVGTSQDSLTLGSISWLNSIVGAGVRRQHVRHGDQDVGEEDMGTSL</sequence>
<accession>A0A061JBJ3</accession>
<proteinExistence type="predicted"/>
<protein>
    <submittedName>
        <fullName evidence="1">Uncharacterized protein</fullName>
    </submittedName>
</protein>
<name>A0A061JBJ3_TRYRA</name>
<dbReference type="OrthoDB" id="245451at2759"/>
<gene>
    <name evidence="1" type="ORF">TRSC58_00777</name>
</gene>
<dbReference type="AlphaFoldDB" id="A0A061JBJ3"/>
<dbReference type="VEuPathDB" id="TriTrypDB:TRSC58_00777"/>
<keyword evidence="2" id="KW-1185">Reference proteome</keyword>